<dbReference type="EMBL" id="BPUR01000001">
    <property type="protein sequence ID" value="GJH15688.1"/>
    <property type="molecule type" value="Genomic_DNA"/>
</dbReference>
<evidence type="ECO:0000313" key="2">
    <source>
        <dbReference type="Proteomes" id="UP001055013"/>
    </source>
</evidence>
<protein>
    <submittedName>
        <fullName evidence="1">SEL1-like repeat protein</fullName>
    </submittedName>
</protein>
<name>A0ACB5QL74_9BURK</name>
<reference evidence="1" key="1">
    <citation type="submission" date="2021-09" db="EMBL/GenBank/DDBJ databases">
        <title>Isolation and characterization of 3-chlorobenzoate degrading bacteria from soils in Shizuoka.</title>
        <authorList>
            <person name="Ifat A."/>
            <person name="Ogawa N."/>
            <person name="Kimbara K."/>
            <person name="Moriuchi R."/>
            <person name="Dohra H."/>
            <person name="Shintani M."/>
        </authorList>
    </citation>
    <scope>NUCLEOTIDE SEQUENCE</scope>
    <source>
        <strain evidence="1">19CS2-2</strain>
    </source>
</reference>
<comment type="caution">
    <text evidence="1">The sequence shown here is derived from an EMBL/GenBank/DDBJ whole genome shotgun (WGS) entry which is preliminary data.</text>
</comment>
<proteinExistence type="predicted"/>
<sequence length="188" mass="20553">MIRSPASNLTSILRTLLHAVLCLMLLNLRQEALARPASCGSESGVPQNIVTWTDIENAVAFRSNEKRPRTDSDAAPHEEQTDRPMPNDVRFDIGAAYLTGKRAAKDSTRAFAWFLSAAEHGDVEAAMIVAYLYANGSGTSVNCREAIKWLCQAGNSGIEEVKYAMGNRCSSATERNIVHLPVIEDSEK</sequence>
<gene>
    <name evidence="1" type="ORF">CBA19CS22_04120</name>
</gene>
<dbReference type="Proteomes" id="UP001055013">
    <property type="component" value="Unassembled WGS sequence"/>
</dbReference>
<accession>A0ACB5QL74</accession>
<keyword evidence="2" id="KW-1185">Reference proteome</keyword>
<organism evidence="1 2">
    <name type="scientific">Caballeronia novacaledonica</name>
    <dbReference type="NCBI Taxonomy" id="1544861"/>
    <lineage>
        <taxon>Bacteria</taxon>
        <taxon>Pseudomonadati</taxon>
        <taxon>Pseudomonadota</taxon>
        <taxon>Betaproteobacteria</taxon>
        <taxon>Burkholderiales</taxon>
        <taxon>Burkholderiaceae</taxon>
        <taxon>Caballeronia</taxon>
    </lineage>
</organism>
<evidence type="ECO:0000313" key="1">
    <source>
        <dbReference type="EMBL" id="GJH15688.1"/>
    </source>
</evidence>